<evidence type="ECO:0000313" key="3">
    <source>
        <dbReference type="Proteomes" id="UP000180280"/>
    </source>
</evidence>
<dbReference type="Proteomes" id="UP000180280">
    <property type="component" value="Unassembled WGS sequence"/>
</dbReference>
<evidence type="ECO:0000313" key="2">
    <source>
        <dbReference type="EMBL" id="OHX19454.1"/>
    </source>
</evidence>
<proteinExistence type="predicted"/>
<dbReference type="EMBL" id="MKCT01000035">
    <property type="protein sequence ID" value="OHX19454.1"/>
    <property type="molecule type" value="Genomic_DNA"/>
</dbReference>
<gene>
    <name evidence="2" type="ORF">BI344_18205</name>
</gene>
<comment type="caution">
    <text evidence="2">The sequence shown here is derived from an EMBL/GenBank/DDBJ whole genome shotgun (WGS) entry which is preliminary data.</text>
</comment>
<evidence type="ECO:0000256" key="1">
    <source>
        <dbReference type="SAM" id="SignalP"/>
    </source>
</evidence>
<sequence>MRFLLLGIILLALGAAALTDDNEQVTGQGGRLLRYSSTQLRAEPSEEEMNAYLQARDRQLSGASPPAVLQAARQALQKLGYTRVEVDADYGLIQAKKNEPLVSHARQVLRGVLKIKVPLPAKPDHQSTALLLSLRPGSQPHDVLLRARIEQAAWDSSGNSRTMLDSDHAAYQQLFEQLDAALNARVRQIKHPASHSGCGVF</sequence>
<protein>
    <recommendedName>
        <fullName evidence="4">DUF4136 domain-containing protein</fullName>
    </recommendedName>
</protein>
<accession>A0ABX3CBG2</accession>
<organism evidence="2 3">
    <name type="scientific">Chromobacterium sphagni</name>
    <dbReference type="NCBI Taxonomy" id="1903179"/>
    <lineage>
        <taxon>Bacteria</taxon>
        <taxon>Pseudomonadati</taxon>
        <taxon>Pseudomonadota</taxon>
        <taxon>Betaproteobacteria</taxon>
        <taxon>Neisseriales</taxon>
        <taxon>Chromobacteriaceae</taxon>
        <taxon>Chromobacterium</taxon>
    </lineage>
</organism>
<name>A0ABX3CBG2_9NEIS</name>
<reference evidence="2 3" key="1">
    <citation type="submission" date="2016-09" db="EMBL/GenBank/DDBJ databases">
        <title>Chromobacterium muskegensis sp. nov., an insecticidal bacterium isolated from Sphagnum bogs.</title>
        <authorList>
            <person name="Sparks M.E."/>
            <person name="Blackburn M.B."/>
            <person name="Gundersen-Rindal D.E."/>
            <person name="Mitchell A."/>
            <person name="Farrar R."/>
            <person name="Kuhar D."/>
        </authorList>
    </citation>
    <scope>NUCLEOTIDE SEQUENCE [LARGE SCALE GENOMIC DNA]</scope>
    <source>
        <strain evidence="2 3">14B-1</strain>
    </source>
</reference>
<keyword evidence="1" id="KW-0732">Signal</keyword>
<feature type="chain" id="PRO_5045107409" description="DUF4136 domain-containing protein" evidence="1">
    <location>
        <begin position="18"/>
        <end position="201"/>
    </location>
</feature>
<evidence type="ECO:0008006" key="4">
    <source>
        <dbReference type="Google" id="ProtNLM"/>
    </source>
</evidence>
<dbReference type="RefSeq" id="WP_071113536.1">
    <property type="nucleotide sequence ID" value="NZ_MKCT01000035.1"/>
</dbReference>
<keyword evidence="3" id="KW-1185">Reference proteome</keyword>
<feature type="signal peptide" evidence="1">
    <location>
        <begin position="1"/>
        <end position="17"/>
    </location>
</feature>